<name>A0A1E3GS23_9GAMM</name>
<comment type="caution">
    <text evidence="9">Lacks conserved residue(s) required for the propagation of feature annotation.</text>
</comment>
<evidence type="ECO:0000256" key="1">
    <source>
        <dbReference type="ARBA" id="ARBA00006139"/>
    </source>
</evidence>
<keyword evidence="13" id="KW-1185">Reference proteome</keyword>
<dbReference type="AlphaFoldDB" id="A0A1E3GS23"/>
<dbReference type="GO" id="GO:0004190">
    <property type="term" value="F:aspartic-type endopeptidase activity"/>
    <property type="evidence" value="ECO:0007669"/>
    <property type="project" value="UniProtKB-UniRule"/>
</dbReference>
<dbReference type="PATRIC" id="fig|291169.3.peg.2092"/>
<dbReference type="STRING" id="291169.A9E74_02081"/>
<sequence length="155" mass="17260">MLKWLWVSALIIALDQLTKVIMSNWLDLYQTVAVMPYFNFTLAHNSGAAFSFLAGAGGWQRWFFIVLAVTVSIVLIIWLSRLKSQAKLEAIAISLIIGGAIGNVIDRFIYGYVVDFIDVYVGSYHWPAFNIADAAICVGAVLLILDSFRKPAEQK</sequence>
<reference evidence="12 13" key="1">
    <citation type="submission" date="2016-07" db="EMBL/GenBank/DDBJ databases">
        <title>Draft Genome Sequence of Methylophaga muralis Bur 1.</title>
        <authorList>
            <person name="Vasilenko O.V."/>
            <person name="Doronina N.V."/>
            <person name="Shmareva M.N."/>
            <person name="Tarlachkov S.V."/>
            <person name="Mustakhimov I."/>
            <person name="Trotsenko Y.A."/>
        </authorList>
    </citation>
    <scope>NUCLEOTIDE SEQUENCE [LARGE SCALE GENOMIC DNA]</scope>
    <source>
        <strain evidence="12 13">Bur 1</strain>
    </source>
</reference>
<dbReference type="GO" id="GO:0006508">
    <property type="term" value="P:proteolysis"/>
    <property type="evidence" value="ECO:0007669"/>
    <property type="project" value="UniProtKB-KW"/>
</dbReference>
<dbReference type="PANTHER" id="PTHR33695">
    <property type="entry name" value="LIPOPROTEIN SIGNAL PEPTIDASE"/>
    <property type="match status" value="1"/>
</dbReference>
<keyword evidence="7 9" id="KW-1133">Transmembrane helix</keyword>
<accession>A0A1E3GS23</accession>
<gene>
    <name evidence="9 12" type="primary">lspA</name>
    <name evidence="12" type="ORF">A9E74_02081</name>
</gene>
<dbReference type="GO" id="GO:0005886">
    <property type="term" value="C:plasma membrane"/>
    <property type="evidence" value="ECO:0007669"/>
    <property type="project" value="UniProtKB-SubCell"/>
</dbReference>
<evidence type="ECO:0000256" key="3">
    <source>
        <dbReference type="ARBA" id="ARBA00022670"/>
    </source>
</evidence>
<comment type="subcellular location">
    <subcellularLocation>
        <location evidence="9">Cell membrane</location>
        <topology evidence="9">Multi-pass membrane protein</topology>
    </subcellularLocation>
</comment>
<comment type="catalytic activity">
    <reaction evidence="9 10">
        <text>Release of signal peptides from bacterial membrane prolipoproteins. Hydrolyzes -Xaa-Yaa-Zaa-|-(S,diacylglyceryl)Cys-, in which Xaa is hydrophobic (preferably Leu), and Yaa (Ala or Ser) and Zaa (Gly or Ala) have small, neutral side chains.</text>
        <dbReference type="EC" id="3.4.23.36"/>
    </reaction>
</comment>
<keyword evidence="6 9" id="KW-0378">Hydrolase</keyword>
<evidence type="ECO:0000256" key="9">
    <source>
        <dbReference type="HAMAP-Rule" id="MF_00161"/>
    </source>
</evidence>
<dbReference type="HAMAP" id="MF_00161">
    <property type="entry name" value="LspA"/>
    <property type="match status" value="1"/>
</dbReference>
<dbReference type="RefSeq" id="WP_069296497.1">
    <property type="nucleotide sequence ID" value="NZ_MCRI01000025.1"/>
</dbReference>
<evidence type="ECO:0000256" key="2">
    <source>
        <dbReference type="ARBA" id="ARBA00022475"/>
    </source>
</evidence>
<evidence type="ECO:0000313" key="12">
    <source>
        <dbReference type="EMBL" id="ODN66201.1"/>
    </source>
</evidence>
<dbReference type="UniPathway" id="UPA00665"/>
<dbReference type="EC" id="3.4.23.36" evidence="9"/>
<comment type="function">
    <text evidence="9 10">This protein specifically catalyzes the removal of signal peptides from prolipoproteins.</text>
</comment>
<evidence type="ECO:0000256" key="5">
    <source>
        <dbReference type="ARBA" id="ARBA00022750"/>
    </source>
</evidence>
<dbReference type="EMBL" id="MCRI01000025">
    <property type="protein sequence ID" value="ODN66201.1"/>
    <property type="molecule type" value="Genomic_DNA"/>
</dbReference>
<protein>
    <recommendedName>
        <fullName evidence="9">Lipoprotein signal peptidase</fullName>
        <ecNumber evidence="9">3.4.23.36</ecNumber>
    </recommendedName>
    <alternativeName>
        <fullName evidence="9">Prolipoprotein signal peptidase</fullName>
    </alternativeName>
    <alternativeName>
        <fullName evidence="9">Signal peptidase II</fullName>
        <shortName evidence="9">SPase II</shortName>
    </alternativeName>
</protein>
<evidence type="ECO:0000256" key="11">
    <source>
        <dbReference type="RuleBase" id="RU004181"/>
    </source>
</evidence>
<keyword evidence="8 9" id="KW-0472">Membrane</keyword>
<feature type="transmembrane region" description="Helical" evidence="9">
    <location>
        <begin position="62"/>
        <end position="79"/>
    </location>
</feature>
<comment type="pathway">
    <text evidence="9">Protein modification; lipoprotein biosynthesis (signal peptide cleavage).</text>
</comment>
<evidence type="ECO:0000256" key="10">
    <source>
        <dbReference type="RuleBase" id="RU000594"/>
    </source>
</evidence>
<feature type="active site" evidence="9">
    <location>
        <position position="115"/>
    </location>
</feature>
<feature type="active site" evidence="9">
    <location>
        <position position="133"/>
    </location>
</feature>
<keyword evidence="3 9" id="KW-0645">Protease</keyword>
<organism evidence="12 13">
    <name type="scientific">Methylophaga muralis</name>
    <dbReference type="NCBI Taxonomy" id="291169"/>
    <lineage>
        <taxon>Bacteria</taxon>
        <taxon>Pseudomonadati</taxon>
        <taxon>Pseudomonadota</taxon>
        <taxon>Gammaproteobacteria</taxon>
        <taxon>Thiotrichales</taxon>
        <taxon>Piscirickettsiaceae</taxon>
        <taxon>Methylophaga</taxon>
    </lineage>
</organism>
<feature type="transmembrane region" description="Helical" evidence="9">
    <location>
        <begin position="124"/>
        <end position="145"/>
    </location>
</feature>
<dbReference type="PRINTS" id="PR00781">
    <property type="entry name" value="LIPOSIGPTASE"/>
</dbReference>
<dbReference type="PANTHER" id="PTHR33695:SF1">
    <property type="entry name" value="LIPOPROTEIN SIGNAL PEPTIDASE"/>
    <property type="match status" value="1"/>
</dbReference>
<dbReference type="NCBIfam" id="TIGR00077">
    <property type="entry name" value="lspA"/>
    <property type="match status" value="1"/>
</dbReference>
<evidence type="ECO:0000256" key="7">
    <source>
        <dbReference type="ARBA" id="ARBA00022989"/>
    </source>
</evidence>
<dbReference type="PROSITE" id="PS00855">
    <property type="entry name" value="SPASE_II"/>
    <property type="match status" value="1"/>
</dbReference>
<feature type="transmembrane region" description="Helical" evidence="9">
    <location>
        <begin position="91"/>
        <end position="112"/>
    </location>
</feature>
<comment type="caution">
    <text evidence="12">The sequence shown here is derived from an EMBL/GenBank/DDBJ whole genome shotgun (WGS) entry which is preliminary data.</text>
</comment>
<evidence type="ECO:0000256" key="8">
    <source>
        <dbReference type="ARBA" id="ARBA00023136"/>
    </source>
</evidence>
<keyword evidence="4 9" id="KW-0812">Transmembrane</keyword>
<dbReference type="Pfam" id="PF01252">
    <property type="entry name" value="Peptidase_A8"/>
    <property type="match status" value="1"/>
</dbReference>
<keyword evidence="12" id="KW-0449">Lipoprotein</keyword>
<comment type="similarity">
    <text evidence="1 9 11">Belongs to the peptidase A8 family.</text>
</comment>
<evidence type="ECO:0000256" key="4">
    <source>
        <dbReference type="ARBA" id="ARBA00022692"/>
    </source>
</evidence>
<evidence type="ECO:0000256" key="6">
    <source>
        <dbReference type="ARBA" id="ARBA00022801"/>
    </source>
</evidence>
<proteinExistence type="inferred from homology"/>
<keyword evidence="5 9" id="KW-0064">Aspartyl protease</keyword>
<dbReference type="Proteomes" id="UP000094379">
    <property type="component" value="Unassembled WGS sequence"/>
</dbReference>
<evidence type="ECO:0000313" key="13">
    <source>
        <dbReference type="Proteomes" id="UP000094379"/>
    </source>
</evidence>
<dbReference type="InterPro" id="IPR001872">
    <property type="entry name" value="Peptidase_A8"/>
</dbReference>
<keyword evidence="2 9" id="KW-1003">Cell membrane</keyword>